<organism evidence="1 2">
    <name type="scientific">Galendromus occidentalis</name>
    <name type="common">western predatory mite</name>
    <dbReference type="NCBI Taxonomy" id="34638"/>
    <lineage>
        <taxon>Eukaryota</taxon>
        <taxon>Metazoa</taxon>
        <taxon>Ecdysozoa</taxon>
        <taxon>Arthropoda</taxon>
        <taxon>Chelicerata</taxon>
        <taxon>Arachnida</taxon>
        <taxon>Acari</taxon>
        <taxon>Parasitiformes</taxon>
        <taxon>Mesostigmata</taxon>
        <taxon>Gamasina</taxon>
        <taxon>Phytoseioidea</taxon>
        <taxon>Phytoseiidae</taxon>
        <taxon>Typhlodrominae</taxon>
        <taxon>Galendromus</taxon>
    </lineage>
</organism>
<accession>A0AAJ7PA76</accession>
<evidence type="ECO:0000313" key="2">
    <source>
        <dbReference type="RefSeq" id="XP_018495799.1"/>
    </source>
</evidence>
<dbReference type="RefSeq" id="XP_018495799.1">
    <property type="nucleotide sequence ID" value="XM_018640283.1"/>
</dbReference>
<gene>
    <name evidence="2" type="primary">LOC108864504</name>
</gene>
<name>A0AAJ7PA76_9ACAR</name>
<dbReference type="KEGG" id="goe:108864504"/>
<dbReference type="Proteomes" id="UP000694867">
    <property type="component" value="Unplaced"/>
</dbReference>
<reference evidence="2" key="1">
    <citation type="submission" date="2025-08" db="UniProtKB">
        <authorList>
            <consortium name="RefSeq"/>
        </authorList>
    </citation>
    <scope>IDENTIFICATION</scope>
</reference>
<dbReference type="AlphaFoldDB" id="A0AAJ7PA76"/>
<dbReference type="GeneID" id="108864504"/>
<keyword evidence="1" id="KW-1185">Reference proteome</keyword>
<protein>
    <submittedName>
        <fullName evidence="2">Uncharacterized protein LOC108864504</fullName>
    </submittedName>
</protein>
<sequence>MSAKLRRRLEILQREAGRWALGELNANPAKEFIDGQLGWSIFEAREAKGELIYRARINEMSETMWPKAIQTMMKIANIPIKLPTRSLELEKTFGCKSIREMPRSTLRVSLGVNEKYVNETIKNKLDQDWVEGMFDTKVMLEEWVQRNIDNPYGQVAKPHPPRTN</sequence>
<evidence type="ECO:0000313" key="1">
    <source>
        <dbReference type="Proteomes" id="UP000694867"/>
    </source>
</evidence>
<proteinExistence type="predicted"/>